<dbReference type="InterPro" id="IPR000917">
    <property type="entry name" value="Sulfatase_N"/>
</dbReference>
<feature type="region of interest" description="Disordered" evidence="1">
    <location>
        <begin position="158"/>
        <end position="178"/>
    </location>
</feature>
<protein>
    <recommendedName>
        <fullName evidence="2">Sulfatase N-terminal domain-containing protein</fullName>
    </recommendedName>
</protein>
<dbReference type="InterPro" id="IPR051849">
    <property type="entry name" value="GAG-degrading_sulfatase"/>
</dbReference>
<dbReference type="GO" id="GO:0015024">
    <property type="term" value="F:glucuronate-2-sulfatase activity"/>
    <property type="evidence" value="ECO:0007669"/>
    <property type="project" value="TreeGrafter"/>
</dbReference>
<sequence>MDDQHHHSARFDQQGSDAPENLIIFIRDQVKPEDLWLPREWAAENLPTRQWLVDNGLSFTNSFTNTAMCSVSRSTFFTSKFPAQHQADLLLSDIDSSYLNDQVQLNPDFPNLATILKDQGYDVSFFGKAHLSKTFTLNDGEVVYQDMNAYGFDDWVGPDAGQDMKPENAGGGPNDNDGRFTSEAKQWLQNRIQSDNEKPYALVVSLVNPHDVLSYPKTYNTDFEYDRKWIHGDIEILPPTVDEDKEETLKPSVQRQWMIPQNAGQPMPTDKMKLNYLNFYGNLMKRADWQMGEILDVIRDSDNPDDVNNTMIVSTSDHGEMGMSHGGMVQKMFNAYDESLKVPMIWSNPSYFKGSQESDALISLIDFLPTYANFQDFSEDYIAQQDLRGVDYSSILRRAREGESKSLEGLDVQDSILYTYDDIYAGQDPALCEDPVHGLLPAANRIQAVRTKDFKYARYYSGDQDYEPANWEGELYDLRPEGGDYYPDIDPITGQLNPFRAAPLEVRNLDPKAETRRRLLQRFGIGDGPIATKKQKKAYLEMSELLDQQIADRLQPLPESDPIKPSIFVYQGGSSGDQSAYKVGDSIVRFIPNSEDEKGLELAFNTRYGQTYNLVYSEQRDPYASYTYLPFETIIGTNGPTYQYLPGLSAEMTLDQIYIQWSEGFVPLA</sequence>
<proteinExistence type="predicted"/>
<dbReference type="PANTHER" id="PTHR46615:SF1">
    <property type="entry name" value="ARYLSULFATASE K"/>
    <property type="match status" value="1"/>
</dbReference>
<dbReference type="AlphaFoldDB" id="A2CDH1"/>
<dbReference type="STRING" id="59922.P9303_28011"/>
<dbReference type="InterPro" id="IPR017850">
    <property type="entry name" value="Alkaline_phosphatase_core_sf"/>
</dbReference>
<dbReference type="RefSeq" id="WP_011827373.1">
    <property type="nucleotide sequence ID" value="NC_008820.1"/>
</dbReference>
<dbReference type="KEGG" id="pmf:P9303_28011"/>
<dbReference type="EMBL" id="CP000554">
    <property type="protein sequence ID" value="ABM79531.1"/>
    <property type="molecule type" value="Genomic_DNA"/>
</dbReference>
<evidence type="ECO:0000256" key="1">
    <source>
        <dbReference type="SAM" id="MobiDB-lite"/>
    </source>
</evidence>
<dbReference type="PANTHER" id="PTHR46615">
    <property type="entry name" value="ARYLSULFATASE K"/>
    <property type="match status" value="1"/>
</dbReference>
<dbReference type="Proteomes" id="UP000002274">
    <property type="component" value="Chromosome"/>
</dbReference>
<reference evidence="3 4" key="1">
    <citation type="journal article" date="2007" name="PLoS Genet.">
        <title>Patterns and implications of gene gain and loss in the evolution of Prochlorococcus.</title>
        <authorList>
            <person name="Kettler G.C."/>
            <person name="Martiny A.C."/>
            <person name="Huang K."/>
            <person name="Zucker J."/>
            <person name="Coleman M.L."/>
            <person name="Rodrigue S."/>
            <person name="Chen F."/>
            <person name="Lapidus A."/>
            <person name="Ferriera S."/>
            <person name="Johnson J."/>
            <person name="Steglich C."/>
            <person name="Church G.M."/>
            <person name="Richardson P."/>
            <person name="Chisholm S.W."/>
        </authorList>
    </citation>
    <scope>NUCLEOTIDE SEQUENCE [LARGE SCALE GENOMIC DNA]</scope>
    <source>
        <strain evidence="3 4">MIT 9303</strain>
    </source>
</reference>
<organism evidence="3 4">
    <name type="scientific">Prochlorococcus marinus (strain MIT 9303)</name>
    <dbReference type="NCBI Taxonomy" id="59922"/>
    <lineage>
        <taxon>Bacteria</taxon>
        <taxon>Bacillati</taxon>
        <taxon>Cyanobacteriota</taxon>
        <taxon>Cyanophyceae</taxon>
        <taxon>Synechococcales</taxon>
        <taxon>Prochlorococcaceae</taxon>
        <taxon>Prochlorococcus</taxon>
    </lineage>
</organism>
<evidence type="ECO:0000313" key="3">
    <source>
        <dbReference type="EMBL" id="ABM79531.1"/>
    </source>
</evidence>
<feature type="domain" description="Sulfatase N-terminal" evidence="2">
    <location>
        <begin position="46"/>
        <end position="371"/>
    </location>
</feature>
<dbReference type="Gene3D" id="3.40.720.10">
    <property type="entry name" value="Alkaline Phosphatase, subunit A"/>
    <property type="match status" value="1"/>
</dbReference>
<dbReference type="CDD" id="cd16035">
    <property type="entry name" value="sulfatase_like"/>
    <property type="match status" value="1"/>
</dbReference>
<evidence type="ECO:0000259" key="2">
    <source>
        <dbReference type="Pfam" id="PF00884"/>
    </source>
</evidence>
<dbReference type="GO" id="GO:0004065">
    <property type="term" value="F:arylsulfatase activity"/>
    <property type="evidence" value="ECO:0007669"/>
    <property type="project" value="TreeGrafter"/>
</dbReference>
<accession>A2CDH1</accession>
<gene>
    <name evidence="3" type="ordered locus">P9303_28011</name>
</gene>
<dbReference type="HOGENOM" id="CLU_421412_0_0_3"/>
<dbReference type="Pfam" id="PF00884">
    <property type="entry name" value="Sulfatase"/>
    <property type="match status" value="1"/>
</dbReference>
<name>A2CDH1_PROM3</name>
<evidence type="ECO:0000313" key="4">
    <source>
        <dbReference type="Proteomes" id="UP000002274"/>
    </source>
</evidence>
<dbReference type="SUPFAM" id="SSF53649">
    <property type="entry name" value="Alkaline phosphatase-like"/>
    <property type="match status" value="1"/>
</dbReference>